<feature type="signal peptide" evidence="2">
    <location>
        <begin position="1"/>
        <end position="29"/>
    </location>
</feature>
<reference evidence="3 4" key="1">
    <citation type="journal article" date="2021" name="Elife">
        <title>Chloroplast acquisition without the gene transfer in kleptoplastic sea slugs, Plakobranchus ocellatus.</title>
        <authorList>
            <person name="Maeda T."/>
            <person name="Takahashi S."/>
            <person name="Yoshida T."/>
            <person name="Shimamura S."/>
            <person name="Takaki Y."/>
            <person name="Nagai Y."/>
            <person name="Toyoda A."/>
            <person name="Suzuki Y."/>
            <person name="Arimoto A."/>
            <person name="Ishii H."/>
            <person name="Satoh N."/>
            <person name="Nishiyama T."/>
            <person name="Hasebe M."/>
            <person name="Maruyama T."/>
            <person name="Minagawa J."/>
            <person name="Obokata J."/>
            <person name="Shigenobu S."/>
        </authorList>
    </citation>
    <scope>NUCLEOTIDE SEQUENCE [LARGE SCALE GENOMIC DNA]</scope>
</reference>
<gene>
    <name evidence="3" type="ORF">PoB_004121100</name>
</gene>
<evidence type="ECO:0000313" key="3">
    <source>
        <dbReference type="EMBL" id="GFO14706.1"/>
    </source>
</evidence>
<dbReference type="AlphaFoldDB" id="A0AAV4B2F5"/>
<keyword evidence="4" id="KW-1185">Reference proteome</keyword>
<comment type="caution">
    <text evidence="3">The sequence shown here is derived from an EMBL/GenBank/DDBJ whole genome shotgun (WGS) entry which is preliminary data.</text>
</comment>
<name>A0AAV4B2F5_9GAST</name>
<feature type="chain" id="PRO_5043584944" evidence="2">
    <location>
        <begin position="30"/>
        <end position="212"/>
    </location>
</feature>
<accession>A0AAV4B2F5</accession>
<keyword evidence="2" id="KW-0732">Signal</keyword>
<evidence type="ECO:0000256" key="1">
    <source>
        <dbReference type="SAM" id="MobiDB-lite"/>
    </source>
</evidence>
<evidence type="ECO:0000313" key="4">
    <source>
        <dbReference type="Proteomes" id="UP000735302"/>
    </source>
</evidence>
<proteinExistence type="predicted"/>
<dbReference type="EMBL" id="BLXT01004580">
    <property type="protein sequence ID" value="GFO14706.1"/>
    <property type="molecule type" value="Genomic_DNA"/>
</dbReference>
<feature type="region of interest" description="Disordered" evidence="1">
    <location>
        <begin position="165"/>
        <end position="186"/>
    </location>
</feature>
<evidence type="ECO:0000256" key="2">
    <source>
        <dbReference type="SAM" id="SignalP"/>
    </source>
</evidence>
<sequence length="212" mass="23672">MSSSVFMSVPAIGVVLVFFWSPWLHCCRADCVGDGPCRCVMSDGTGTVDVSSLGNQDGTARTTEFSSAWTIRGLSRVLQHKVISVYPPENGPCDETVVILTIEFGFFQHELPLSILWMGPIKGKGKMWLPNLSLGWCLWWFCYDDDLLNDDGNVYEVDTGVDDDYADNENTDIDSDTGDDDEEEINKVTSSPVVLHDGERQRQRMKFVILTT</sequence>
<feature type="compositionally biased region" description="Acidic residues" evidence="1">
    <location>
        <begin position="165"/>
        <end position="184"/>
    </location>
</feature>
<organism evidence="3 4">
    <name type="scientific">Plakobranchus ocellatus</name>
    <dbReference type="NCBI Taxonomy" id="259542"/>
    <lineage>
        <taxon>Eukaryota</taxon>
        <taxon>Metazoa</taxon>
        <taxon>Spiralia</taxon>
        <taxon>Lophotrochozoa</taxon>
        <taxon>Mollusca</taxon>
        <taxon>Gastropoda</taxon>
        <taxon>Heterobranchia</taxon>
        <taxon>Euthyneura</taxon>
        <taxon>Panpulmonata</taxon>
        <taxon>Sacoglossa</taxon>
        <taxon>Placobranchoidea</taxon>
        <taxon>Plakobranchidae</taxon>
        <taxon>Plakobranchus</taxon>
    </lineage>
</organism>
<dbReference type="Proteomes" id="UP000735302">
    <property type="component" value="Unassembled WGS sequence"/>
</dbReference>
<protein>
    <submittedName>
        <fullName evidence="3">Uncharacterized protein</fullName>
    </submittedName>
</protein>